<evidence type="ECO:0000313" key="1">
    <source>
        <dbReference type="EMBL" id="AFM10792.1"/>
    </source>
</evidence>
<dbReference type="RefSeq" id="WP_014801313.1">
    <property type="nucleotide sequence ID" value="NC_018020.1"/>
</dbReference>
<dbReference type="Proteomes" id="UP000006048">
    <property type="component" value="Chromosome"/>
</dbReference>
<accession>I4B0I5</accession>
<keyword evidence="2" id="KW-1185">Reference proteome</keyword>
<evidence type="ECO:0000313" key="2">
    <source>
        <dbReference type="Proteomes" id="UP000006048"/>
    </source>
</evidence>
<reference evidence="1 2" key="1">
    <citation type="submission" date="2012-06" db="EMBL/GenBank/DDBJ databases">
        <title>The complete chromosome of genome of Turneriella parva DSM 21527.</title>
        <authorList>
            <consortium name="US DOE Joint Genome Institute (JGI-PGF)"/>
            <person name="Lucas S."/>
            <person name="Han J."/>
            <person name="Lapidus A."/>
            <person name="Bruce D."/>
            <person name="Goodwin L."/>
            <person name="Pitluck S."/>
            <person name="Peters L."/>
            <person name="Kyrpides N."/>
            <person name="Mavromatis K."/>
            <person name="Ivanova N."/>
            <person name="Mikhailova N."/>
            <person name="Chertkov O."/>
            <person name="Detter J.C."/>
            <person name="Tapia R."/>
            <person name="Han C."/>
            <person name="Land M."/>
            <person name="Hauser L."/>
            <person name="Markowitz V."/>
            <person name="Cheng J.-F."/>
            <person name="Hugenholtz P."/>
            <person name="Woyke T."/>
            <person name="Wu D."/>
            <person name="Gronow S."/>
            <person name="Wellnitz S."/>
            <person name="Brambilla E."/>
            <person name="Klenk H.-P."/>
            <person name="Eisen J.A."/>
        </authorList>
    </citation>
    <scope>NUCLEOTIDE SEQUENCE [LARGE SCALE GENOMIC DNA]</scope>
    <source>
        <strain evidence="2">ATCC BAA-1111 / DSM 21527 / NCTC 11395 / H</strain>
    </source>
</reference>
<sequence>MRPQAALDADIESVATPEVTVQGLKTDPPVIAKQKGKKRGRFQFSGDEFVKESGQNPFENKNDTIIRLKGHAKLSAKNVKISSPQIEVYGDDGKMAYARGPVEIIDTRNATRITADEALFIRAENRAVLRGNAKLNAVFAGKKKKKEKLQLTCAEIERNFDTSVSVARGKVVATTASGVLYADSAEFLETQDTLRSRQNPRIFSGEDLFLADNIQWNMSKNTAEFQGHVRAYFSRSEEGQKKKNVDSAVRASEGTLVQDDSLLHGQRLSLRRKVSIERKSYSAYSEEAEIFGSGAELVKAREQVVLINREENSKSFGDAFEWLRETGYMTLTARKTSRTRTILYNKKSVPTAEIAASSITRAKTGANPQARGDVLIMQFSKDAAAPPVRMGAEWAEVRREQKIIQLNGSPYVEAELGRIGARDIILHYEEQRYEMLGILPGVVEKRMTDSVQGD</sequence>
<organism evidence="1 2">
    <name type="scientific">Turneriella parva (strain ATCC BAA-1111 / DSM 21527 / NCTC 11395 / H)</name>
    <name type="common">Leptospira parva</name>
    <dbReference type="NCBI Taxonomy" id="869212"/>
    <lineage>
        <taxon>Bacteria</taxon>
        <taxon>Pseudomonadati</taxon>
        <taxon>Spirochaetota</taxon>
        <taxon>Spirochaetia</taxon>
        <taxon>Leptospirales</taxon>
        <taxon>Leptospiraceae</taxon>
        <taxon>Turneriella</taxon>
    </lineage>
</organism>
<name>I4B0I5_TURPD</name>
<gene>
    <name evidence="1" type="ordered locus">Turpa_0130</name>
</gene>
<dbReference type="AlphaFoldDB" id="I4B0I5"/>
<protein>
    <recommendedName>
        <fullName evidence="3">OstA family protein</fullName>
    </recommendedName>
</protein>
<dbReference type="EMBL" id="CP002959">
    <property type="protein sequence ID" value="AFM10792.1"/>
    <property type="molecule type" value="Genomic_DNA"/>
</dbReference>
<dbReference type="Gene3D" id="2.60.450.10">
    <property type="entry name" value="Lipopolysaccharide (LPS) transport protein A like domain"/>
    <property type="match status" value="1"/>
</dbReference>
<dbReference type="KEGG" id="tpx:Turpa_0130"/>
<proteinExistence type="predicted"/>
<evidence type="ECO:0008006" key="3">
    <source>
        <dbReference type="Google" id="ProtNLM"/>
    </source>
</evidence>
<dbReference type="STRING" id="869212.Turpa_0130"/>
<dbReference type="HOGENOM" id="CLU_602596_0_0_12"/>